<proteinExistence type="predicted"/>
<gene>
    <name evidence="1" type="ORF">WMO28_16825</name>
</gene>
<protein>
    <recommendedName>
        <fullName evidence="3">MarR family transcriptional regulator</fullName>
    </recommendedName>
</protein>
<organism evidence="1 2">
    <name type="scientific">Blautia aquisgranensis</name>
    <dbReference type="NCBI Taxonomy" id="3133153"/>
    <lineage>
        <taxon>Bacteria</taxon>
        <taxon>Bacillati</taxon>
        <taxon>Bacillota</taxon>
        <taxon>Clostridia</taxon>
        <taxon>Lachnospirales</taxon>
        <taxon>Lachnospiraceae</taxon>
        <taxon>Blautia</taxon>
    </lineage>
</organism>
<dbReference type="EMBL" id="JBBMEJ010000056">
    <property type="protein sequence ID" value="MEQ2372543.1"/>
    <property type="molecule type" value="Genomic_DNA"/>
</dbReference>
<keyword evidence="2" id="KW-1185">Reference proteome</keyword>
<comment type="caution">
    <text evidence="1">The sequence shown here is derived from an EMBL/GenBank/DDBJ whole genome shotgun (WGS) entry which is preliminary data.</text>
</comment>
<evidence type="ECO:0000313" key="1">
    <source>
        <dbReference type="EMBL" id="MEQ2372543.1"/>
    </source>
</evidence>
<sequence>MSKEAELILKAFINEAHGEIVDFMEVTPKLLNMSENVFYAALKELEDTGCVKNILWGNDGECLYDDIKIETDNFKMK</sequence>
<dbReference type="Proteomes" id="UP001473063">
    <property type="component" value="Unassembled WGS sequence"/>
</dbReference>
<reference evidence="1 2" key="1">
    <citation type="submission" date="2024-03" db="EMBL/GenBank/DDBJ databases">
        <title>Human intestinal bacterial collection.</title>
        <authorList>
            <person name="Pauvert C."/>
            <person name="Hitch T.C.A."/>
            <person name="Clavel T."/>
        </authorList>
    </citation>
    <scope>NUCLEOTIDE SEQUENCE [LARGE SCALE GENOMIC DNA]</scope>
    <source>
        <strain evidence="1 2">CLA-JM-H16</strain>
    </source>
</reference>
<accession>A0ABV1BIU3</accession>
<evidence type="ECO:0008006" key="3">
    <source>
        <dbReference type="Google" id="ProtNLM"/>
    </source>
</evidence>
<evidence type="ECO:0000313" key="2">
    <source>
        <dbReference type="Proteomes" id="UP001473063"/>
    </source>
</evidence>
<name>A0ABV1BIU3_9FIRM</name>
<dbReference type="RefSeq" id="WP_129975729.1">
    <property type="nucleotide sequence ID" value="NZ_JBBMEJ010000056.1"/>
</dbReference>